<dbReference type="InterPro" id="IPR018394">
    <property type="entry name" value="DNA_photolyase_1_CS_C"/>
</dbReference>
<evidence type="ECO:0000313" key="9">
    <source>
        <dbReference type="EMBL" id="GAP37253.1"/>
    </source>
</evidence>
<dbReference type="PANTHER" id="PTHR11455">
    <property type="entry name" value="CRYPTOCHROME"/>
    <property type="match status" value="1"/>
</dbReference>
<dbReference type="PANTHER" id="PTHR11455:SF9">
    <property type="entry name" value="CRYPTOCHROME CIRCADIAN CLOCK 5 ISOFORM X1"/>
    <property type="match status" value="1"/>
</dbReference>
<feature type="binding site" evidence="5">
    <location>
        <position position="300"/>
    </location>
    <ligand>
        <name>FAD</name>
        <dbReference type="ChEBI" id="CHEBI:57692"/>
    </ligand>
</feature>
<dbReference type="PROSITE" id="PS00394">
    <property type="entry name" value="DNA_PHOTOLYASES_1_1"/>
    <property type="match status" value="1"/>
</dbReference>
<proteinExistence type="inferred from homology"/>
<keyword evidence="9" id="KW-0456">Lyase</keyword>
<protein>
    <submittedName>
        <fullName evidence="9">Deoxyribodipyrimidine photolyase</fullName>
        <ecNumber evidence="9">4.1.99.3</ecNumber>
    </submittedName>
</protein>
<dbReference type="STRING" id="1547922.ISF6_3108"/>
<comment type="cofactor">
    <cofactor evidence="1">
        <name>(6R)-5,10-methylene-5,6,7,8-tetrahydrofolate</name>
        <dbReference type="ChEBI" id="CHEBI:15636"/>
    </cofactor>
</comment>
<dbReference type="GO" id="GO:0006950">
    <property type="term" value="P:response to stress"/>
    <property type="evidence" value="ECO:0007669"/>
    <property type="project" value="UniProtKB-ARBA"/>
</dbReference>
<evidence type="ECO:0000256" key="5">
    <source>
        <dbReference type="PIRSR" id="PIRSR602081-1"/>
    </source>
</evidence>
<evidence type="ECO:0000256" key="4">
    <source>
        <dbReference type="ARBA" id="ARBA00022991"/>
    </source>
</evidence>
<organism evidence="9 10">
    <name type="scientific">Piscinibacter sakaiensis</name>
    <name type="common">Ideonella sakaiensis</name>
    <dbReference type="NCBI Taxonomy" id="1547922"/>
    <lineage>
        <taxon>Bacteria</taxon>
        <taxon>Pseudomonadati</taxon>
        <taxon>Pseudomonadota</taxon>
        <taxon>Betaproteobacteria</taxon>
        <taxon>Burkholderiales</taxon>
        <taxon>Sphaerotilaceae</taxon>
        <taxon>Piscinibacter</taxon>
    </lineage>
</organism>
<dbReference type="Pfam" id="PF03441">
    <property type="entry name" value="FAD_binding_7"/>
    <property type="match status" value="1"/>
</dbReference>
<comment type="caution">
    <text evidence="9">The sequence shown here is derived from an EMBL/GenBank/DDBJ whole genome shotgun (WGS) entry which is preliminary data.</text>
</comment>
<dbReference type="InterPro" id="IPR005101">
    <property type="entry name" value="Cryptochr/Photolyase_FAD-bd"/>
</dbReference>
<sequence>MGARRDATAFAGRAAMTPSGAPPQLVWFKRDLRVHDHAPLAQAAGHGPVLALYVYEPSVLRAPQSDACHLGYVNDCLAALRAALARRGCPLLVLEGECPEVLEGLRRVHGFRTLWSHEETGLEVTWARDRRVAAWCRAQGVAWHELPQNGVVRRLRQRDGWARRWEARMAAPQVPAPPRIAAPAGLGTPDEVAARHPLRDAASLGVAGGPRPAAERGGEPRAQALLDSFLHERGLDYRRAMASPLDGAQACSRLSAALAWGAISLRTVFQAAEQRRAELREAVAEGRPVDPRWPAALQSFGARLRWHCHFMQKLEDEPRIEFEPFSRACEGLRDAAPDAARLQAWCAGHTGYPMVDACMRALHAGAWINFRMRAMLVSFAAYHLWLDWRHFAAWLARQFIDFEPGIHYSQVQMQSGTTGINTVRIYSPARQALDQDPDGVFIRRWVPELAAVPLAHLAEPHTMPAALQRHCGVHIGRDYPAPIVDHASAYRAAHERFAALRRTALARAEAERVQQRHGSRRSGLPPTPRPRRRRSGAPDPGTQGSLWPEENPS</sequence>
<evidence type="ECO:0000256" key="2">
    <source>
        <dbReference type="ARBA" id="ARBA00022630"/>
    </source>
</evidence>
<dbReference type="GO" id="GO:0006139">
    <property type="term" value="P:nucleobase-containing compound metabolic process"/>
    <property type="evidence" value="ECO:0007669"/>
    <property type="project" value="UniProtKB-ARBA"/>
</dbReference>
<reference evidence="9 10" key="2">
    <citation type="journal article" date="2016" name="Science">
        <title>A bacterium that degrades and assimilates poly(ethylene terephthalate).</title>
        <authorList>
            <person name="Yoshida S."/>
            <person name="Hiraga K."/>
            <person name="Takehana T."/>
            <person name="Taniguchi I."/>
            <person name="Yamaji H."/>
            <person name="Maeda Y."/>
            <person name="Toyohara K."/>
            <person name="Miyamoto K."/>
            <person name="Kimura Y."/>
            <person name="Oda K."/>
        </authorList>
    </citation>
    <scope>NUCLEOTIDE SEQUENCE [LARGE SCALE GENOMIC DNA]</scope>
    <source>
        <strain evidence="10">NBRC 110686 / TISTR 2288 / 201-F6</strain>
    </source>
</reference>
<keyword evidence="2 5" id="KW-0285">Flavoprotein</keyword>
<comment type="similarity">
    <text evidence="6">Belongs to the DNA photolyase family.</text>
</comment>
<keyword evidence="10" id="KW-1185">Reference proteome</keyword>
<dbReference type="PROSITE" id="PS51645">
    <property type="entry name" value="PHR_CRY_ALPHA_BETA"/>
    <property type="match status" value="1"/>
</dbReference>
<dbReference type="InterPro" id="IPR014729">
    <property type="entry name" value="Rossmann-like_a/b/a_fold"/>
</dbReference>
<accession>A0A0K8P3N2</accession>
<keyword evidence="4 6" id="KW-0157">Chromophore</keyword>
<keyword evidence="3 5" id="KW-0274">FAD</keyword>
<dbReference type="AlphaFoldDB" id="A0A0K8P3N2"/>
<dbReference type="Gene3D" id="1.25.40.80">
    <property type="match status" value="1"/>
</dbReference>
<dbReference type="Pfam" id="PF00875">
    <property type="entry name" value="DNA_photolyase"/>
    <property type="match status" value="1"/>
</dbReference>
<evidence type="ECO:0000259" key="8">
    <source>
        <dbReference type="PROSITE" id="PS51645"/>
    </source>
</evidence>
<name>A0A0K8P3N2_PISS1</name>
<evidence type="ECO:0000313" key="10">
    <source>
        <dbReference type="Proteomes" id="UP000037660"/>
    </source>
</evidence>
<feature type="binding site" evidence="5">
    <location>
        <position position="237"/>
    </location>
    <ligand>
        <name>FAD</name>
        <dbReference type="ChEBI" id="CHEBI:57692"/>
    </ligand>
</feature>
<dbReference type="InterPro" id="IPR036155">
    <property type="entry name" value="Crypto/Photolyase_N_sf"/>
</dbReference>
<dbReference type="Proteomes" id="UP000037660">
    <property type="component" value="Unassembled WGS sequence"/>
</dbReference>
<gene>
    <name evidence="9" type="ORF">ISF6_3108</name>
</gene>
<dbReference type="GO" id="GO:0003677">
    <property type="term" value="F:DNA binding"/>
    <property type="evidence" value="ECO:0007669"/>
    <property type="project" value="TreeGrafter"/>
</dbReference>
<evidence type="ECO:0000256" key="7">
    <source>
        <dbReference type="SAM" id="MobiDB-lite"/>
    </source>
</evidence>
<feature type="domain" description="Photolyase/cryptochrome alpha/beta" evidence="8">
    <location>
        <begin position="22"/>
        <end position="151"/>
    </location>
</feature>
<dbReference type="InterPro" id="IPR002081">
    <property type="entry name" value="Cryptochrome/DNA_photolyase_1"/>
</dbReference>
<evidence type="ECO:0000256" key="1">
    <source>
        <dbReference type="ARBA" id="ARBA00001932"/>
    </source>
</evidence>
<dbReference type="EMBL" id="BBYR01000044">
    <property type="protein sequence ID" value="GAP37253.1"/>
    <property type="molecule type" value="Genomic_DNA"/>
</dbReference>
<dbReference type="PRINTS" id="PR00147">
    <property type="entry name" value="DNAPHOTLYASE"/>
</dbReference>
<dbReference type="InterPro" id="IPR036134">
    <property type="entry name" value="Crypto/Photolyase_FAD-like_sf"/>
</dbReference>
<dbReference type="GO" id="GO:0071949">
    <property type="term" value="F:FAD binding"/>
    <property type="evidence" value="ECO:0007669"/>
    <property type="project" value="TreeGrafter"/>
</dbReference>
<feature type="region of interest" description="Disordered" evidence="7">
    <location>
        <begin position="508"/>
        <end position="553"/>
    </location>
</feature>
<dbReference type="GO" id="GO:0003904">
    <property type="term" value="F:deoxyribodipyrimidine photo-lyase activity"/>
    <property type="evidence" value="ECO:0007669"/>
    <property type="project" value="UniProtKB-EC"/>
</dbReference>
<dbReference type="SUPFAM" id="SSF52425">
    <property type="entry name" value="Cryptochrome/photolyase, N-terminal domain"/>
    <property type="match status" value="1"/>
</dbReference>
<dbReference type="GO" id="GO:0009416">
    <property type="term" value="P:response to light stimulus"/>
    <property type="evidence" value="ECO:0007669"/>
    <property type="project" value="TreeGrafter"/>
</dbReference>
<dbReference type="Gene3D" id="1.10.579.10">
    <property type="entry name" value="DNA Cyclobutane Dipyrimidine Photolyase, subunit A, domain 3"/>
    <property type="match status" value="1"/>
</dbReference>
<comment type="cofactor">
    <cofactor evidence="5">
        <name>FAD</name>
        <dbReference type="ChEBI" id="CHEBI:57692"/>
    </cofactor>
    <text evidence="5">Binds 1 FAD per subunit.</text>
</comment>
<dbReference type="Gene3D" id="3.40.50.620">
    <property type="entry name" value="HUPs"/>
    <property type="match status" value="1"/>
</dbReference>
<evidence type="ECO:0000256" key="3">
    <source>
        <dbReference type="ARBA" id="ARBA00022827"/>
    </source>
</evidence>
<evidence type="ECO:0000256" key="6">
    <source>
        <dbReference type="RuleBase" id="RU004182"/>
    </source>
</evidence>
<dbReference type="EC" id="4.1.99.3" evidence="9"/>
<dbReference type="InterPro" id="IPR006050">
    <property type="entry name" value="DNA_photolyase_N"/>
</dbReference>
<reference evidence="10" key="1">
    <citation type="submission" date="2015-07" db="EMBL/GenBank/DDBJ databases">
        <title>Discovery of a poly(ethylene terephthalate assimilation.</title>
        <authorList>
            <person name="Yoshida S."/>
            <person name="Hiraga K."/>
            <person name="Takehana T."/>
            <person name="Taniguchi I."/>
            <person name="Yamaji H."/>
            <person name="Maeda Y."/>
            <person name="Toyohara K."/>
            <person name="Miyamoto K."/>
            <person name="Kimura Y."/>
            <person name="Oda K."/>
        </authorList>
    </citation>
    <scope>NUCLEOTIDE SEQUENCE [LARGE SCALE GENOMIC DNA]</scope>
    <source>
        <strain evidence="10">NBRC 110686 / TISTR 2288 / 201-F6</strain>
    </source>
</reference>
<dbReference type="SUPFAM" id="SSF48173">
    <property type="entry name" value="Cryptochrome/photolyase FAD-binding domain"/>
    <property type="match status" value="1"/>
</dbReference>